<proteinExistence type="predicted"/>
<evidence type="ECO:0000313" key="2">
    <source>
        <dbReference type="EMBL" id="KAK3030882.1"/>
    </source>
</evidence>
<accession>A0AA88WNH0</accession>
<evidence type="ECO:0000256" key="1">
    <source>
        <dbReference type="SAM" id="Coils"/>
    </source>
</evidence>
<keyword evidence="3" id="KW-1185">Reference proteome</keyword>
<protein>
    <submittedName>
        <fullName evidence="2">Uncharacterized protein</fullName>
    </submittedName>
</protein>
<name>A0AA88WNH0_9ASTE</name>
<evidence type="ECO:0000313" key="3">
    <source>
        <dbReference type="Proteomes" id="UP001188597"/>
    </source>
</evidence>
<reference evidence="2" key="1">
    <citation type="submission" date="2022-12" db="EMBL/GenBank/DDBJ databases">
        <title>Draft genome assemblies for two species of Escallonia (Escalloniales).</title>
        <authorList>
            <person name="Chanderbali A."/>
            <person name="Dervinis C."/>
            <person name="Anghel I."/>
            <person name="Soltis D."/>
            <person name="Soltis P."/>
            <person name="Zapata F."/>
        </authorList>
    </citation>
    <scope>NUCLEOTIDE SEQUENCE</scope>
    <source>
        <strain evidence="2">UCBG64.0493</strain>
        <tissue evidence="2">Leaf</tissue>
    </source>
</reference>
<dbReference type="Proteomes" id="UP001188597">
    <property type="component" value="Unassembled WGS sequence"/>
</dbReference>
<gene>
    <name evidence="2" type="ORF">RJ639_037232</name>
</gene>
<organism evidence="2 3">
    <name type="scientific">Escallonia herrerae</name>
    <dbReference type="NCBI Taxonomy" id="1293975"/>
    <lineage>
        <taxon>Eukaryota</taxon>
        <taxon>Viridiplantae</taxon>
        <taxon>Streptophyta</taxon>
        <taxon>Embryophyta</taxon>
        <taxon>Tracheophyta</taxon>
        <taxon>Spermatophyta</taxon>
        <taxon>Magnoliopsida</taxon>
        <taxon>eudicotyledons</taxon>
        <taxon>Gunneridae</taxon>
        <taxon>Pentapetalae</taxon>
        <taxon>asterids</taxon>
        <taxon>campanulids</taxon>
        <taxon>Escalloniales</taxon>
        <taxon>Escalloniaceae</taxon>
        <taxon>Escallonia</taxon>
    </lineage>
</organism>
<dbReference type="EMBL" id="JAVXUP010000324">
    <property type="protein sequence ID" value="KAK3030882.1"/>
    <property type="molecule type" value="Genomic_DNA"/>
</dbReference>
<keyword evidence="1" id="KW-0175">Coiled coil</keyword>
<dbReference type="AlphaFoldDB" id="A0AA88WNH0"/>
<comment type="caution">
    <text evidence="2">The sequence shown here is derived from an EMBL/GenBank/DDBJ whole genome shotgun (WGS) entry which is preliminary data.</text>
</comment>
<sequence>MQPPRSETLKAITELEKEIASLETANSAASRTVELRKKQFALLLHVNTIEEGQKSLIEEMRAAPHEHKNGVEYAGGCSEAMVVD</sequence>
<feature type="coiled-coil region" evidence="1">
    <location>
        <begin position="5"/>
        <end position="32"/>
    </location>
</feature>